<feature type="non-terminal residue" evidence="1">
    <location>
        <position position="1"/>
    </location>
</feature>
<dbReference type="AlphaFoldDB" id="A0A812VXG8"/>
<feature type="non-terminal residue" evidence="1">
    <location>
        <position position="55"/>
    </location>
</feature>
<reference evidence="1" key="1">
    <citation type="submission" date="2021-02" db="EMBL/GenBank/DDBJ databases">
        <authorList>
            <person name="Dougan E. K."/>
            <person name="Rhodes N."/>
            <person name="Thang M."/>
            <person name="Chan C."/>
        </authorList>
    </citation>
    <scope>NUCLEOTIDE SEQUENCE</scope>
</reference>
<keyword evidence="2" id="KW-1185">Reference proteome</keyword>
<dbReference type="OrthoDB" id="444025at2759"/>
<comment type="caution">
    <text evidence="1">The sequence shown here is derived from an EMBL/GenBank/DDBJ whole genome shotgun (WGS) entry which is preliminary data.</text>
</comment>
<evidence type="ECO:0000313" key="1">
    <source>
        <dbReference type="EMBL" id="CAE7657384.1"/>
    </source>
</evidence>
<name>A0A812VXG8_9DINO</name>
<evidence type="ECO:0000313" key="2">
    <source>
        <dbReference type="Proteomes" id="UP000601435"/>
    </source>
</evidence>
<dbReference type="Proteomes" id="UP000601435">
    <property type="component" value="Unassembled WGS sequence"/>
</dbReference>
<gene>
    <name evidence="1" type="primary">Map3k2</name>
    <name evidence="1" type="ORF">SNEC2469_LOCUS18621</name>
</gene>
<proteinExistence type="predicted"/>
<sequence>ETTYVCNETNSSTWPPEVYFKLVAVDSSGTWSLGFDSATARLLCVARPLAPPKPA</sequence>
<protein>
    <submittedName>
        <fullName evidence="1">Map3k2 protein</fullName>
    </submittedName>
</protein>
<organism evidence="1 2">
    <name type="scientific">Symbiodinium necroappetens</name>
    <dbReference type="NCBI Taxonomy" id="1628268"/>
    <lineage>
        <taxon>Eukaryota</taxon>
        <taxon>Sar</taxon>
        <taxon>Alveolata</taxon>
        <taxon>Dinophyceae</taxon>
        <taxon>Suessiales</taxon>
        <taxon>Symbiodiniaceae</taxon>
        <taxon>Symbiodinium</taxon>
    </lineage>
</organism>
<dbReference type="EMBL" id="CAJNJA010031443">
    <property type="protein sequence ID" value="CAE7657384.1"/>
    <property type="molecule type" value="Genomic_DNA"/>
</dbReference>
<accession>A0A812VXG8</accession>